<accession>A0A426YQR1</accession>
<comment type="caution">
    <text evidence="1">The sequence shown here is derived from an EMBL/GenBank/DDBJ whole genome shotgun (WGS) entry which is preliminary data.</text>
</comment>
<sequence length="140" mass="15898">MIMNLKQGSRYVVNRNEDLTTIDFDGDVSLTKKEVVVLSITMKILTTVDFDGNGSLAEKEQMILLEQIEHKLSLDNEREIGQDCSNCGLHGRTLQKGGAQAATVAGEGCDCNFWRRGKGRGGRRIERWEQRRSLTKRRLW</sequence>
<protein>
    <recommendedName>
        <fullName evidence="3">EF-hand domain-containing protein</fullName>
    </recommendedName>
</protein>
<name>A0A426YQR1_ENSVE</name>
<dbReference type="AlphaFoldDB" id="A0A426YQR1"/>
<evidence type="ECO:0000313" key="1">
    <source>
        <dbReference type="EMBL" id="RRT54058.1"/>
    </source>
</evidence>
<organism evidence="1 2">
    <name type="scientific">Ensete ventricosum</name>
    <name type="common">Abyssinian banana</name>
    <name type="synonym">Musa ensete</name>
    <dbReference type="NCBI Taxonomy" id="4639"/>
    <lineage>
        <taxon>Eukaryota</taxon>
        <taxon>Viridiplantae</taxon>
        <taxon>Streptophyta</taxon>
        <taxon>Embryophyta</taxon>
        <taxon>Tracheophyta</taxon>
        <taxon>Spermatophyta</taxon>
        <taxon>Magnoliopsida</taxon>
        <taxon>Liliopsida</taxon>
        <taxon>Zingiberales</taxon>
        <taxon>Musaceae</taxon>
        <taxon>Ensete</taxon>
    </lineage>
</organism>
<evidence type="ECO:0000313" key="2">
    <source>
        <dbReference type="Proteomes" id="UP000287651"/>
    </source>
</evidence>
<dbReference type="Proteomes" id="UP000287651">
    <property type="component" value="Unassembled WGS sequence"/>
</dbReference>
<reference evidence="1 2" key="1">
    <citation type="journal article" date="2014" name="Agronomy (Basel)">
        <title>A Draft Genome Sequence for Ensete ventricosum, the Drought-Tolerant Tree Against Hunger.</title>
        <authorList>
            <person name="Harrison J."/>
            <person name="Moore K.A."/>
            <person name="Paszkiewicz K."/>
            <person name="Jones T."/>
            <person name="Grant M."/>
            <person name="Ambacheew D."/>
            <person name="Muzemil S."/>
            <person name="Studholme D.J."/>
        </authorList>
    </citation>
    <scope>NUCLEOTIDE SEQUENCE [LARGE SCALE GENOMIC DNA]</scope>
</reference>
<dbReference type="EMBL" id="AMZH03010801">
    <property type="protein sequence ID" value="RRT54058.1"/>
    <property type="molecule type" value="Genomic_DNA"/>
</dbReference>
<evidence type="ECO:0008006" key="3">
    <source>
        <dbReference type="Google" id="ProtNLM"/>
    </source>
</evidence>
<gene>
    <name evidence="1" type="ORF">B296_00041973</name>
</gene>
<proteinExistence type="predicted"/>